<gene>
    <name evidence="7" type="ORF">F9K24_04990</name>
</gene>
<accession>A0A833H3R5</accession>
<name>A0A833H3R5_9LEPT</name>
<feature type="domain" description="D-isomer specific 2-hydroxyacid dehydrogenase NAD-binding" evidence="6">
    <location>
        <begin position="109"/>
        <end position="296"/>
    </location>
</feature>
<protein>
    <submittedName>
        <fullName evidence="7">2-hydroxyacid dehydrogenase</fullName>
    </submittedName>
</protein>
<dbReference type="PANTHER" id="PTHR43026">
    <property type="entry name" value="2-HYDROXYACID DEHYDROGENASE HOMOLOG 1-RELATED"/>
    <property type="match status" value="1"/>
</dbReference>
<evidence type="ECO:0000256" key="4">
    <source>
        <dbReference type="RuleBase" id="RU003719"/>
    </source>
</evidence>
<organism evidence="7 8">
    <name type="scientific">Leptonema illini</name>
    <dbReference type="NCBI Taxonomy" id="183"/>
    <lineage>
        <taxon>Bacteria</taxon>
        <taxon>Pseudomonadati</taxon>
        <taxon>Spirochaetota</taxon>
        <taxon>Spirochaetia</taxon>
        <taxon>Leptospirales</taxon>
        <taxon>Leptospiraceae</taxon>
        <taxon>Leptonema</taxon>
    </lineage>
</organism>
<evidence type="ECO:0000259" key="6">
    <source>
        <dbReference type="Pfam" id="PF02826"/>
    </source>
</evidence>
<dbReference type="Proteomes" id="UP000460298">
    <property type="component" value="Unassembled WGS sequence"/>
</dbReference>
<comment type="similarity">
    <text evidence="1 4">Belongs to the D-isomer specific 2-hydroxyacid dehydrogenase family.</text>
</comment>
<reference evidence="7 8" key="1">
    <citation type="submission" date="2019-10" db="EMBL/GenBank/DDBJ databases">
        <title>Extracellular Electron Transfer in a Candidatus Methanoperedens spp. Enrichment Culture.</title>
        <authorList>
            <person name="Berger S."/>
            <person name="Rangel Shaw D."/>
            <person name="Berben T."/>
            <person name="In 'T Zandt M."/>
            <person name="Frank J."/>
            <person name="Reimann J."/>
            <person name="Jetten M.S.M."/>
            <person name="Welte C.U."/>
        </authorList>
    </citation>
    <scope>NUCLEOTIDE SEQUENCE [LARGE SCALE GENOMIC DNA]</scope>
    <source>
        <strain evidence="7">SB12</strain>
    </source>
</reference>
<dbReference type="PROSITE" id="PS00671">
    <property type="entry name" value="D_2_HYDROXYACID_DH_3"/>
    <property type="match status" value="1"/>
</dbReference>
<dbReference type="PROSITE" id="PS00065">
    <property type="entry name" value="D_2_HYDROXYACID_DH_1"/>
    <property type="match status" value="1"/>
</dbReference>
<dbReference type="AlphaFoldDB" id="A0A833H3R5"/>
<comment type="caution">
    <text evidence="7">The sequence shown here is derived from an EMBL/GenBank/DDBJ whole genome shotgun (WGS) entry which is preliminary data.</text>
</comment>
<evidence type="ECO:0000313" key="7">
    <source>
        <dbReference type="EMBL" id="KAB2934384.1"/>
    </source>
</evidence>
<dbReference type="InterPro" id="IPR029752">
    <property type="entry name" value="D-isomer_DH_CS1"/>
</dbReference>
<dbReference type="SUPFAM" id="SSF51735">
    <property type="entry name" value="NAD(P)-binding Rossmann-fold domains"/>
    <property type="match status" value="1"/>
</dbReference>
<dbReference type="InterPro" id="IPR006140">
    <property type="entry name" value="D-isomer_DH_NAD-bd"/>
</dbReference>
<evidence type="ECO:0000256" key="1">
    <source>
        <dbReference type="ARBA" id="ARBA00005854"/>
    </source>
</evidence>
<evidence type="ECO:0000313" key="8">
    <source>
        <dbReference type="Proteomes" id="UP000460298"/>
    </source>
</evidence>
<dbReference type="GO" id="GO:0016616">
    <property type="term" value="F:oxidoreductase activity, acting on the CH-OH group of donors, NAD or NADP as acceptor"/>
    <property type="evidence" value="ECO:0007669"/>
    <property type="project" value="InterPro"/>
</dbReference>
<evidence type="ECO:0000259" key="5">
    <source>
        <dbReference type="Pfam" id="PF00389"/>
    </source>
</evidence>
<dbReference type="CDD" id="cd12183">
    <property type="entry name" value="LDH_like_2"/>
    <property type="match status" value="1"/>
</dbReference>
<sequence length="329" mass="35990">MAGIAFFSARPYERTFFDRENSGHSLNYLDAPLDEKTARLAAGSNVVCAFVNDHLDRLTMQILKENGIGLIALRCAGFNNVDLKAAAELGLPVVRVPAYSPYAVAEHTLALLLTLCRKTHRAFNRVREGNFSLDGLMGFDIHGKTVGVLGTGKIGAIFSRIMLGMGCRVLAYDLRPDTALEQAGVLYVDIDRLFAESDIISLHTPLLPQTQHIINATTLAKMKKGVIILNTSRGALLDTKAVVRALKSEHIGGLAIDVYEQEEGLFFQDLSGKILQDDTIARLLTFPNVLVTAHQAFFTDTAMQQIAQTTLRNIDDWQAGKPLINLVPG</sequence>
<dbReference type="InterPro" id="IPR058205">
    <property type="entry name" value="D-LDH-like"/>
</dbReference>
<feature type="domain" description="D-isomer specific 2-hydroxyacid dehydrogenase catalytic" evidence="5">
    <location>
        <begin position="4"/>
        <end position="327"/>
    </location>
</feature>
<proteinExistence type="inferred from homology"/>
<dbReference type="PROSITE" id="PS00670">
    <property type="entry name" value="D_2_HYDROXYACID_DH_2"/>
    <property type="match status" value="1"/>
</dbReference>
<dbReference type="GO" id="GO:0051287">
    <property type="term" value="F:NAD binding"/>
    <property type="evidence" value="ECO:0007669"/>
    <property type="project" value="InterPro"/>
</dbReference>
<keyword evidence="3" id="KW-0520">NAD</keyword>
<evidence type="ECO:0000256" key="2">
    <source>
        <dbReference type="ARBA" id="ARBA00023002"/>
    </source>
</evidence>
<dbReference type="Pfam" id="PF02826">
    <property type="entry name" value="2-Hacid_dh_C"/>
    <property type="match status" value="1"/>
</dbReference>
<dbReference type="PANTHER" id="PTHR43026:SF1">
    <property type="entry name" value="2-HYDROXYACID DEHYDROGENASE HOMOLOG 1-RELATED"/>
    <property type="match status" value="1"/>
</dbReference>
<dbReference type="SUPFAM" id="SSF52283">
    <property type="entry name" value="Formate/glycerate dehydrogenase catalytic domain-like"/>
    <property type="match status" value="1"/>
</dbReference>
<dbReference type="InterPro" id="IPR029753">
    <property type="entry name" value="D-isomer_DH_CS"/>
</dbReference>
<keyword evidence="2 4" id="KW-0560">Oxidoreductase</keyword>
<dbReference type="InterPro" id="IPR036291">
    <property type="entry name" value="NAD(P)-bd_dom_sf"/>
</dbReference>
<dbReference type="InterPro" id="IPR006139">
    <property type="entry name" value="D-isomer_2_OHA_DH_cat_dom"/>
</dbReference>
<evidence type="ECO:0000256" key="3">
    <source>
        <dbReference type="ARBA" id="ARBA00023027"/>
    </source>
</evidence>
<dbReference type="Gene3D" id="3.40.50.720">
    <property type="entry name" value="NAD(P)-binding Rossmann-like Domain"/>
    <property type="match status" value="2"/>
</dbReference>
<dbReference type="Pfam" id="PF00389">
    <property type="entry name" value="2-Hacid_dh"/>
    <property type="match status" value="1"/>
</dbReference>
<dbReference type="EMBL" id="WBUI01000003">
    <property type="protein sequence ID" value="KAB2934384.1"/>
    <property type="molecule type" value="Genomic_DNA"/>
</dbReference>